<protein>
    <submittedName>
        <fullName evidence="3">Uncharacterized protein</fullName>
    </submittedName>
</protein>
<evidence type="ECO:0000256" key="1">
    <source>
        <dbReference type="SAM" id="Coils"/>
    </source>
</evidence>
<proteinExistence type="predicted"/>
<accession>A0A167GGX0</accession>
<gene>
    <name evidence="3" type="ORF">CALVIDRAFT_542582</name>
</gene>
<feature type="coiled-coil region" evidence="1">
    <location>
        <begin position="165"/>
        <end position="237"/>
    </location>
</feature>
<evidence type="ECO:0000313" key="4">
    <source>
        <dbReference type="Proteomes" id="UP000076738"/>
    </source>
</evidence>
<dbReference type="Proteomes" id="UP000076738">
    <property type="component" value="Unassembled WGS sequence"/>
</dbReference>
<feature type="region of interest" description="Disordered" evidence="2">
    <location>
        <begin position="131"/>
        <end position="161"/>
    </location>
</feature>
<name>A0A167GGX0_CALVF</name>
<sequence>MPNTSTESYKVYALYTDRYHVIGCNITPKRAEGMTLKQCVERLGLDETAPLPLKGLSCKIYQRFVDPDGKPLGPTSLVPRGSEVFLVFNRPSHPPGADGTTASSADGDQKKIAELQAELNGLKLIAEVQEKHLSDGSRKKRGGSEQASSSPTSSSTPNLPWVGTIKELSAKLEKTAEVMAHQQETMRIQLEIITAQKETTAKQEERIAQQDALVRQLQEALGQQQAENERLQRINRNAAVDKARSIRLRLRAVIDNARLCIMRLFYPQATFSQWNVYADLYPRHEVVHEKQFSTTRWAKLSEAQLDIIYDNVCIYRLQGNTAAHDFTTPRLQEAVDTVKDTADRETFQALLDLYVLDPYSASSLYFN</sequence>
<keyword evidence="4" id="KW-1185">Reference proteome</keyword>
<dbReference type="AlphaFoldDB" id="A0A167GGX0"/>
<feature type="compositionally biased region" description="Low complexity" evidence="2">
    <location>
        <begin position="148"/>
        <end position="157"/>
    </location>
</feature>
<evidence type="ECO:0000256" key="2">
    <source>
        <dbReference type="SAM" id="MobiDB-lite"/>
    </source>
</evidence>
<reference evidence="3 4" key="1">
    <citation type="journal article" date="2016" name="Mol. Biol. Evol.">
        <title>Comparative Genomics of Early-Diverging Mushroom-Forming Fungi Provides Insights into the Origins of Lignocellulose Decay Capabilities.</title>
        <authorList>
            <person name="Nagy L.G."/>
            <person name="Riley R."/>
            <person name="Tritt A."/>
            <person name="Adam C."/>
            <person name="Daum C."/>
            <person name="Floudas D."/>
            <person name="Sun H."/>
            <person name="Yadav J.S."/>
            <person name="Pangilinan J."/>
            <person name="Larsson K.H."/>
            <person name="Matsuura K."/>
            <person name="Barry K."/>
            <person name="Labutti K."/>
            <person name="Kuo R."/>
            <person name="Ohm R.A."/>
            <person name="Bhattacharya S.S."/>
            <person name="Shirouzu T."/>
            <person name="Yoshinaga Y."/>
            <person name="Martin F.M."/>
            <person name="Grigoriev I.V."/>
            <person name="Hibbett D.S."/>
        </authorList>
    </citation>
    <scope>NUCLEOTIDE SEQUENCE [LARGE SCALE GENOMIC DNA]</scope>
    <source>
        <strain evidence="3 4">TUFC12733</strain>
    </source>
</reference>
<keyword evidence="1" id="KW-0175">Coiled coil</keyword>
<evidence type="ECO:0000313" key="3">
    <source>
        <dbReference type="EMBL" id="KZO90546.1"/>
    </source>
</evidence>
<organism evidence="3 4">
    <name type="scientific">Calocera viscosa (strain TUFC12733)</name>
    <dbReference type="NCBI Taxonomy" id="1330018"/>
    <lineage>
        <taxon>Eukaryota</taxon>
        <taxon>Fungi</taxon>
        <taxon>Dikarya</taxon>
        <taxon>Basidiomycota</taxon>
        <taxon>Agaricomycotina</taxon>
        <taxon>Dacrymycetes</taxon>
        <taxon>Dacrymycetales</taxon>
        <taxon>Dacrymycetaceae</taxon>
        <taxon>Calocera</taxon>
    </lineage>
</organism>
<dbReference type="EMBL" id="KV417339">
    <property type="protein sequence ID" value="KZO90546.1"/>
    <property type="molecule type" value="Genomic_DNA"/>
</dbReference>